<evidence type="ECO:0000256" key="1">
    <source>
        <dbReference type="SAM" id="MobiDB-lite"/>
    </source>
</evidence>
<feature type="region of interest" description="Disordered" evidence="1">
    <location>
        <begin position="1"/>
        <end position="26"/>
    </location>
</feature>
<sequence>MESSGPQILEAERRIEDDTATSQEIHHAPVYESVQSSTVRIDEGGLVEQMDDIPEVSAPGLQDEGGFIGAKTWRRKTPQKYASRRSNEIVIKPGLKSFALVRAAEDGVSCSTLRQPNGSRRGTISVSTTS</sequence>
<dbReference type="EMBL" id="KV441401">
    <property type="protein sequence ID" value="OAF57093.1"/>
    <property type="molecule type" value="Genomic_DNA"/>
</dbReference>
<organism evidence="2">
    <name type="scientific">Pseudogymnoascus destructans</name>
    <dbReference type="NCBI Taxonomy" id="655981"/>
    <lineage>
        <taxon>Eukaryota</taxon>
        <taxon>Fungi</taxon>
        <taxon>Dikarya</taxon>
        <taxon>Ascomycota</taxon>
        <taxon>Pezizomycotina</taxon>
        <taxon>Leotiomycetes</taxon>
        <taxon>Thelebolales</taxon>
        <taxon>Thelebolaceae</taxon>
        <taxon>Pseudogymnoascus</taxon>
    </lineage>
</organism>
<proteinExistence type="predicted"/>
<dbReference type="AlphaFoldDB" id="A0A177A7H5"/>
<protein>
    <submittedName>
        <fullName evidence="2">Uncharacterized protein</fullName>
    </submittedName>
</protein>
<dbReference type="VEuPathDB" id="FungiDB:GMDG_02285"/>
<dbReference type="Proteomes" id="UP000077154">
    <property type="component" value="Unassembled WGS sequence"/>
</dbReference>
<dbReference type="RefSeq" id="XP_024322384.1">
    <property type="nucleotide sequence ID" value="XM_024469527.1"/>
</dbReference>
<gene>
    <name evidence="2" type="ORF">VC83_05920</name>
</gene>
<accession>A0A177A7H5</accession>
<name>A0A177A7H5_9PEZI</name>
<evidence type="ECO:0000313" key="2">
    <source>
        <dbReference type="EMBL" id="OAF57093.1"/>
    </source>
</evidence>
<dbReference type="OrthoDB" id="3431359at2759"/>
<feature type="region of interest" description="Disordered" evidence="1">
    <location>
        <begin position="109"/>
        <end position="130"/>
    </location>
</feature>
<dbReference type="GeneID" id="36288982"/>
<reference evidence="2" key="1">
    <citation type="submission" date="2016-03" db="EMBL/GenBank/DDBJ databases">
        <title>Updated assembly of Pseudogymnoascus destructans, the fungus causing white-nose syndrome of bats.</title>
        <authorList>
            <person name="Palmer J.M."/>
            <person name="Drees K.P."/>
            <person name="Foster J.T."/>
            <person name="Lindner D.L."/>
        </authorList>
    </citation>
    <scope>NUCLEOTIDE SEQUENCE [LARGE SCALE GENOMIC DNA]</scope>
    <source>
        <strain evidence="2">20631-21</strain>
    </source>
</reference>